<evidence type="ECO:0000256" key="1">
    <source>
        <dbReference type="ARBA" id="ARBA00022729"/>
    </source>
</evidence>
<evidence type="ECO:0000313" key="5">
    <source>
        <dbReference type="Proteomes" id="UP001596030"/>
    </source>
</evidence>
<dbReference type="InterPro" id="IPR024370">
    <property type="entry name" value="PBP_domain"/>
</dbReference>
<keyword evidence="1 2" id="KW-0732">Signal</keyword>
<protein>
    <submittedName>
        <fullName evidence="4">Substrate-binding domain-containing protein</fullName>
    </submittedName>
</protein>
<dbReference type="Pfam" id="PF12849">
    <property type="entry name" value="PBP_like_2"/>
    <property type="match status" value="1"/>
</dbReference>
<comment type="caution">
    <text evidence="4">The sequence shown here is derived from an EMBL/GenBank/DDBJ whole genome shotgun (WGS) entry which is preliminary data.</text>
</comment>
<evidence type="ECO:0000313" key="4">
    <source>
        <dbReference type="EMBL" id="MFC4540011.1"/>
    </source>
</evidence>
<sequence length="341" mass="37190">MNRILKTTALTAAVMSVAGAAQAQNDTREQLRIVGSSTVYPFASYVVEEFGATTDYPTPVIESTGSGGGIKLFCEGPGMDTADVTNASRRMKASEFERCQENGVTDITEVKIGYDGIAVAESDANDAVALTREQIFLALAAQVPQDGKLVDNPYEKWSDIDSSLPDREIEVYGPPTTSGTRDSFEELVMEAGSENFDIYGDEGYTDIRQDGAWIDAGENDNLIVQRLQENTTAFGVFGYSFLEENADSLIGSTIDGVEPNPDNISSGDYPVARSMFFYLKNQHADNVPAMYPYAEMFMSEQMVSPMGYLPGLGLIALPDDEREASRQAVENRETLELSDLQ</sequence>
<evidence type="ECO:0000256" key="2">
    <source>
        <dbReference type="SAM" id="SignalP"/>
    </source>
</evidence>
<feature type="signal peptide" evidence="2">
    <location>
        <begin position="1"/>
        <end position="23"/>
    </location>
</feature>
<feature type="chain" id="PRO_5045141675" evidence="2">
    <location>
        <begin position="24"/>
        <end position="341"/>
    </location>
</feature>
<gene>
    <name evidence="4" type="ORF">ACFO0U_14650</name>
</gene>
<name>A0ABV9D3X9_9GAMM</name>
<dbReference type="RefSeq" id="WP_246969263.1">
    <property type="nucleotide sequence ID" value="NZ_JAKGAN010000002.1"/>
</dbReference>
<dbReference type="Proteomes" id="UP001596030">
    <property type="component" value="Unassembled WGS sequence"/>
</dbReference>
<reference evidence="5" key="1">
    <citation type="journal article" date="2019" name="Int. J. Syst. Evol. Microbiol.">
        <title>The Global Catalogue of Microorganisms (GCM) 10K type strain sequencing project: providing services to taxonomists for standard genome sequencing and annotation.</title>
        <authorList>
            <consortium name="The Broad Institute Genomics Platform"/>
            <consortium name="The Broad Institute Genome Sequencing Center for Infectious Disease"/>
            <person name="Wu L."/>
            <person name="Ma J."/>
        </authorList>
    </citation>
    <scope>NUCLEOTIDE SEQUENCE [LARGE SCALE GENOMIC DNA]</scope>
    <source>
        <strain evidence="5">CGMCC 1.12121</strain>
    </source>
</reference>
<dbReference type="Gene3D" id="3.40.190.10">
    <property type="entry name" value="Periplasmic binding protein-like II"/>
    <property type="match status" value="2"/>
</dbReference>
<organism evidence="4 5">
    <name type="scientific">Chromohalobacter sarecensis</name>
    <dbReference type="NCBI Taxonomy" id="245294"/>
    <lineage>
        <taxon>Bacteria</taxon>
        <taxon>Pseudomonadati</taxon>
        <taxon>Pseudomonadota</taxon>
        <taxon>Gammaproteobacteria</taxon>
        <taxon>Oceanospirillales</taxon>
        <taxon>Halomonadaceae</taxon>
        <taxon>Chromohalobacter</taxon>
    </lineage>
</organism>
<dbReference type="EMBL" id="JBHSEU010000021">
    <property type="protein sequence ID" value="MFC4540011.1"/>
    <property type="molecule type" value="Genomic_DNA"/>
</dbReference>
<feature type="domain" description="PBP" evidence="3">
    <location>
        <begin position="21"/>
        <end position="298"/>
    </location>
</feature>
<dbReference type="PANTHER" id="PTHR30570:SF1">
    <property type="entry name" value="PHOSPHATE-BINDING PROTEIN PSTS"/>
    <property type="match status" value="1"/>
</dbReference>
<evidence type="ECO:0000259" key="3">
    <source>
        <dbReference type="Pfam" id="PF12849"/>
    </source>
</evidence>
<accession>A0ABV9D3X9</accession>
<proteinExistence type="predicted"/>
<dbReference type="InterPro" id="IPR050811">
    <property type="entry name" value="Phosphate_ABC_transporter"/>
</dbReference>
<dbReference type="SUPFAM" id="SSF53850">
    <property type="entry name" value="Periplasmic binding protein-like II"/>
    <property type="match status" value="1"/>
</dbReference>
<dbReference type="PANTHER" id="PTHR30570">
    <property type="entry name" value="PERIPLASMIC PHOSPHATE BINDING COMPONENT OF PHOSPHATE ABC TRANSPORTER"/>
    <property type="match status" value="1"/>
</dbReference>
<keyword evidence="5" id="KW-1185">Reference proteome</keyword>